<feature type="domain" description="F-box" evidence="1">
    <location>
        <begin position="4"/>
        <end position="60"/>
    </location>
</feature>
<dbReference type="Proteomes" id="UP000006671">
    <property type="component" value="Unassembled WGS sequence"/>
</dbReference>
<dbReference type="EMBL" id="GG738889">
    <property type="protein sequence ID" value="EFC40967.1"/>
    <property type="molecule type" value="Genomic_DNA"/>
</dbReference>
<dbReference type="InterPro" id="IPR001810">
    <property type="entry name" value="F-box_dom"/>
</dbReference>
<accession>D2VQK9</accession>
<dbReference type="SUPFAM" id="SSF52047">
    <property type="entry name" value="RNI-like"/>
    <property type="match status" value="2"/>
</dbReference>
<dbReference type="AlphaFoldDB" id="D2VQK9"/>
<dbReference type="VEuPathDB" id="AmoebaDB:NAEGRDRAFT_71262"/>
<dbReference type="InParanoid" id="D2VQK9"/>
<dbReference type="OMA" id="ITERSIC"/>
<evidence type="ECO:0000313" key="2">
    <source>
        <dbReference type="EMBL" id="EFC40967.1"/>
    </source>
</evidence>
<dbReference type="PROSITE" id="PS50181">
    <property type="entry name" value="FBOX"/>
    <property type="match status" value="1"/>
</dbReference>
<reference evidence="2 3" key="1">
    <citation type="journal article" date="2010" name="Cell">
        <title>The genome of Naegleria gruberi illuminates early eukaryotic versatility.</title>
        <authorList>
            <person name="Fritz-Laylin L.K."/>
            <person name="Prochnik S.E."/>
            <person name="Ginger M.L."/>
            <person name="Dacks J.B."/>
            <person name="Carpenter M.L."/>
            <person name="Field M.C."/>
            <person name="Kuo A."/>
            <person name="Paredez A."/>
            <person name="Chapman J."/>
            <person name="Pham J."/>
            <person name="Shu S."/>
            <person name="Neupane R."/>
            <person name="Cipriano M."/>
            <person name="Mancuso J."/>
            <person name="Tu H."/>
            <person name="Salamov A."/>
            <person name="Lindquist E."/>
            <person name="Shapiro H."/>
            <person name="Lucas S."/>
            <person name="Grigoriev I.V."/>
            <person name="Cande W.Z."/>
            <person name="Fulton C."/>
            <person name="Rokhsar D.S."/>
            <person name="Dawson S.C."/>
        </authorList>
    </citation>
    <scope>NUCLEOTIDE SEQUENCE [LARGE SCALE GENOMIC DNA]</scope>
    <source>
        <strain evidence="2 3">NEG-M</strain>
    </source>
</reference>
<proteinExistence type="predicted"/>
<dbReference type="KEGG" id="ngr:NAEGRDRAFT_71262"/>
<sequence length="730" mass="83143">MNDLIVVDQLPIEIQFEIFEYLNILDVMRGFTALNKKYCAMVGRYLLMNDYMIGRYFHQLAVSNSFSYISKLNEKKQIESELFNDGSNFPYLIRIASGEYQAIGELDGLKCLEKFGPNLMGIMMKYLMESIEDDSRFEDGGRALSLNLWNIDFSHLKSETMKKSLSSLEKLNHLVRLYLNCGPATVDYTQSDSPCLNVLAFMNSNLKNSFSSLRELYLTGYIGSSPHEINSIVNNLENLEKIHISFSVEFNKNTTQINPLEAPKSLREKLSHISLINVPARATRLFSVIDIFETFENLKYFEYHEVEGTGGVNINIKFDDYDKVIEKFSKTKLETLIYRPSEAHQRQIAISAQRQELIEELLENINNSDFPILFPNMKNIEVSEYEMDRECKYDALTAVIYYILPKIQSGGLLERIHAPSDCLEIATMLNCNNTTIELQLGSSPPELSNLIVTTGYRPKRKNRFGVPKEIFSQSFDKLRILTFENLGSMDSHILLLIGRNCKSLNYLRMTNCDFLNVENPNMKQELFHSLVIKTIAIQNCNNVPVCNLVNLMICSCDTLEYVIMKGSSIASNSLNVSMNGGVPVEMRKLHTLLFPKSVNIQDIYIDMMNYISRSCRLSSLHHLDVYGTVDDSVVRLFENNSAIVSLSLNVAEIIDPSVLDIINERGIKLKELEIEKNVNLDILLGLSSRCTCYLTSLKLLGSKIENNSQYCSFEYGTSSIHNKLIEGTYG</sequence>
<organism evidence="3">
    <name type="scientific">Naegleria gruberi</name>
    <name type="common">Amoeba</name>
    <dbReference type="NCBI Taxonomy" id="5762"/>
    <lineage>
        <taxon>Eukaryota</taxon>
        <taxon>Discoba</taxon>
        <taxon>Heterolobosea</taxon>
        <taxon>Tetramitia</taxon>
        <taxon>Eutetramitia</taxon>
        <taxon>Vahlkampfiidae</taxon>
        <taxon>Naegleria</taxon>
    </lineage>
</organism>
<dbReference type="Gene3D" id="3.80.10.10">
    <property type="entry name" value="Ribonuclease Inhibitor"/>
    <property type="match status" value="2"/>
</dbReference>
<protein>
    <submittedName>
        <fullName evidence="2">Predicted protein</fullName>
    </submittedName>
</protein>
<gene>
    <name evidence="2" type="ORF">NAEGRDRAFT_71262</name>
</gene>
<name>D2VQK9_NAEGR</name>
<dbReference type="RefSeq" id="XP_002673711.1">
    <property type="nucleotide sequence ID" value="XM_002673665.1"/>
</dbReference>
<dbReference type="InterPro" id="IPR032675">
    <property type="entry name" value="LRR_dom_sf"/>
</dbReference>
<keyword evidence="3" id="KW-1185">Reference proteome</keyword>
<evidence type="ECO:0000259" key="1">
    <source>
        <dbReference type="PROSITE" id="PS50181"/>
    </source>
</evidence>
<evidence type="ECO:0000313" key="3">
    <source>
        <dbReference type="Proteomes" id="UP000006671"/>
    </source>
</evidence>
<dbReference type="GeneID" id="8855903"/>
<dbReference type="OrthoDB" id="10344702at2759"/>